<reference evidence="2 3" key="1">
    <citation type="journal article" date="2014" name="Genome Biol. Evol.">
        <title>The secreted proteins of Achlya hypogyna and Thraustotheca clavata identify the ancestral oomycete secretome and reveal gene acquisitions by horizontal gene transfer.</title>
        <authorList>
            <person name="Misner I."/>
            <person name="Blouin N."/>
            <person name="Leonard G."/>
            <person name="Richards T.A."/>
            <person name="Lane C.E."/>
        </authorList>
    </citation>
    <scope>NUCLEOTIDE SEQUENCE [LARGE SCALE GENOMIC DNA]</scope>
    <source>
        <strain evidence="2 3">ATCC 48635</strain>
    </source>
</reference>
<evidence type="ECO:0000313" key="3">
    <source>
        <dbReference type="Proteomes" id="UP000243579"/>
    </source>
</evidence>
<keyword evidence="1" id="KW-0472">Membrane</keyword>
<feature type="transmembrane region" description="Helical" evidence="1">
    <location>
        <begin position="6"/>
        <end position="28"/>
    </location>
</feature>
<feature type="transmembrane region" description="Helical" evidence="1">
    <location>
        <begin position="232"/>
        <end position="254"/>
    </location>
</feature>
<feature type="transmembrane region" description="Helical" evidence="1">
    <location>
        <begin position="160"/>
        <end position="182"/>
    </location>
</feature>
<feature type="transmembrane region" description="Helical" evidence="1">
    <location>
        <begin position="72"/>
        <end position="99"/>
    </location>
</feature>
<organism evidence="2 3">
    <name type="scientific">Achlya hypogyna</name>
    <name type="common">Oomycete</name>
    <name type="synonym">Protoachlya hypogyna</name>
    <dbReference type="NCBI Taxonomy" id="1202772"/>
    <lineage>
        <taxon>Eukaryota</taxon>
        <taxon>Sar</taxon>
        <taxon>Stramenopiles</taxon>
        <taxon>Oomycota</taxon>
        <taxon>Saprolegniomycetes</taxon>
        <taxon>Saprolegniales</taxon>
        <taxon>Achlyaceae</taxon>
        <taxon>Achlya</taxon>
    </lineage>
</organism>
<feature type="transmembrane region" description="Helical" evidence="1">
    <location>
        <begin position="40"/>
        <end position="60"/>
    </location>
</feature>
<evidence type="ECO:0000256" key="1">
    <source>
        <dbReference type="SAM" id="Phobius"/>
    </source>
</evidence>
<dbReference type="SUPFAM" id="SSF48097">
    <property type="entry name" value="Regulator of G-protein signaling, RGS"/>
    <property type="match status" value="1"/>
</dbReference>
<evidence type="ECO:0000313" key="2">
    <source>
        <dbReference type="EMBL" id="OQR94261.1"/>
    </source>
</evidence>
<dbReference type="Proteomes" id="UP000243579">
    <property type="component" value="Unassembled WGS sequence"/>
</dbReference>
<accession>A0A1V9Z8I8</accession>
<comment type="caution">
    <text evidence="2">The sequence shown here is derived from an EMBL/GenBank/DDBJ whole genome shotgun (WGS) entry which is preliminary data.</text>
</comment>
<dbReference type="AlphaFoldDB" id="A0A1V9Z8I8"/>
<proteinExistence type="predicted"/>
<feature type="transmembrane region" description="Helical" evidence="1">
    <location>
        <begin position="120"/>
        <end position="140"/>
    </location>
</feature>
<gene>
    <name evidence="2" type="ORF">ACHHYP_01547</name>
</gene>
<sequence length="456" mass="49487">MNATQVPLVVAVGFCAYMPVALGLLLRYRANRVLRPWRPLALAGVGCVAFFACVTPPITSLASPDGVACTTLVAYAALVAAATYRVWFFVLASSVWVRFKITEALAKAPDPMHVNAQVRWLRLLLAPSMQGYACVAVVAMSASSFSRLLAADPPCWTKAAAISIALQLVLAAVTGIYVAALLYTVSDVNAQPKAYQQTVFGGVAVLVLQGVLVTCESKLDWWIPATYHAPLLLSSLIAHIFFACSVVVPVAAACKASRDALRSVRNTVGALTSVGTDHDIGQGITVFHDFLARPEGAAAFREFARLALRLEEILAWGIARQFATKLPSRKRAWKIFATCIDAGAPLGSPAASRWRHFYLAHLKPLASGQVLADDELPDDFFDVFVVELVLDMYVELLPAFERHPLGRVWHEHLYESQLTQKSQTRRASSTFRRRSLVAAPALPAIPISEDSVSETN</sequence>
<evidence type="ECO:0008006" key="4">
    <source>
        <dbReference type="Google" id="ProtNLM"/>
    </source>
</evidence>
<keyword evidence="3" id="KW-1185">Reference proteome</keyword>
<keyword evidence="1" id="KW-0812">Transmembrane</keyword>
<feature type="transmembrane region" description="Helical" evidence="1">
    <location>
        <begin position="194"/>
        <end position="212"/>
    </location>
</feature>
<dbReference type="InterPro" id="IPR036305">
    <property type="entry name" value="RGS_sf"/>
</dbReference>
<protein>
    <recommendedName>
        <fullName evidence="4">RGS domain-containing protein</fullName>
    </recommendedName>
</protein>
<dbReference type="EMBL" id="JNBR01000367">
    <property type="protein sequence ID" value="OQR94261.1"/>
    <property type="molecule type" value="Genomic_DNA"/>
</dbReference>
<name>A0A1V9Z8I8_ACHHY</name>
<keyword evidence="1" id="KW-1133">Transmembrane helix</keyword>